<dbReference type="SUPFAM" id="SSF58026">
    <property type="entry name" value="Delta-sleep-inducing peptide immunoreactive peptide"/>
    <property type="match status" value="1"/>
</dbReference>
<feature type="compositionally biased region" description="Acidic residues" evidence="9">
    <location>
        <begin position="161"/>
        <end position="171"/>
    </location>
</feature>
<keyword evidence="8" id="KW-0175">Coiled coil</keyword>
<evidence type="ECO:0000313" key="12">
    <source>
        <dbReference type="RefSeq" id="XP_022243823.1"/>
    </source>
</evidence>
<evidence type="ECO:0000256" key="8">
    <source>
        <dbReference type="SAM" id="Coils"/>
    </source>
</evidence>
<dbReference type="RefSeq" id="XP_022243823.1">
    <property type="nucleotide sequence ID" value="XM_022388115.1"/>
</dbReference>
<evidence type="ECO:0000256" key="5">
    <source>
        <dbReference type="ARBA" id="ARBA00023015"/>
    </source>
</evidence>
<feature type="compositionally biased region" description="Low complexity" evidence="9">
    <location>
        <begin position="172"/>
        <end position="195"/>
    </location>
</feature>
<keyword evidence="7" id="KW-0539">Nucleus</keyword>
<name>A0ABM1B7R2_LIMPO</name>
<evidence type="ECO:0000313" key="11">
    <source>
        <dbReference type="RefSeq" id="XP_013776508.2"/>
    </source>
</evidence>
<evidence type="ECO:0000256" key="3">
    <source>
        <dbReference type="ARBA" id="ARBA00007908"/>
    </source>
</evidence>
<keyword evidence="6" id="KW-0804">Transcription</keyword>
<evidence type="ECO:0000256" key="7">
    <source>
        <dbReference type="ARBA" id="ARBA00023242"/>
    </source>
</evidence>
<feature type="coiled-coil region" evidence="8">
    <location>
        <begin position="583"/>
        <end position="610"/>
    </location>
</feature>
<keyword evidence="5" id="KW-0805">Transcription regulation</keyword>
<feature type="region of interest" description="Disordered" evidence="9">
    <location>
        <begin position="487"/>
        <end position="521"/>
    </location>
</feature>
<evidence type="ECO:0000256" key="6">
    <source>
        <dbReference type="ARBA" id="ARBA00023163"/>
    </source>
</evidence>
<feature type="compositionally biased region" description="Polar residues" evidence="9">
    <location>
        <begin position="487"/>
        <end position="519"/>
    </location>
</feature>
<comment type="subcellular location">
    <subcellularLocation>
        <location evidence="2">Cytoplasm</location>
    </subcellularLocation>
    <subcellularLocation>
        <location evidence="1">Nucleus</location>
    </subcellularLocation>
</comment>
<accession>A0ABM1B7R2</accession>
<reference evidence="11 12" key="1">
    <citation type="submission" date="2025-05" db="UniProtKB">
        <authorList>
            <consortium name="RefSeq"/>
        </authorList>
    </citation>
    <scope>IDENTIFICATION</scope>
    <source>
        <tissue evidence="11 12">Muscle</tissue>
    </source>
</reference>
<protein>
    <submittedName>
        <fullName evidence="11 12">TSC22 domain family protein 1-like</fullName>
    </submittedName>
</protein>
<evidence type="ECO:0000256" key="9">
    <source>
        <dbReference type="SAM" id="MobiDB-lite"/>
    </source>
</evidence>
<dbReference type="Gene3D" id="1.20.5.490">
    <property type="entry name" value="Single helix bin"/>
    <property type="match status" value="1"/>
</dbReference>
<dbReference type="RefSeq" id="XP_013776508.2">
    <property type="nucleotide sequence ID" value="XM_013921054.2"/>
</dbReference>
<dbReference type="GeneID" id="106461247"/>
<dbReference type="InterPro" id="IPR000580">
    <property type="entry name" value="TSC22/Bun"/>
</dbReference>
<proteinExistence type="inferred from homology"/>
<feature type="region of interest" description="Disordered" evidence="9">
    <location>
        <begin position="137"/>
        <end position="195"/>
    </location>
</feature>
<dbReference type="CDD" id="cd21936">
    <property type="entry name" value="ZIP_TSC22D"/>
    <property type="match status" value="1"/>
</dbReference>
<dbReference type="Pfam" id="PF01166">
    <property type="entry name" value="TSC22"/>
    <property type="match status" value="1"/>
</dbReference>
<keyword evidence="10" id="KW-1185">Reference proteome</keyword>
<evidence type="ECO:0000313" key="10">
    <source>
        <dbReference type="Proteomes" id="UP000694941"/>
    </source>
</evidence>
<feature type="compositionally biased region" description="Polar residues" evidence="9">
    <location>
        <begin position="147"/>
        <end position="158"/>
    </location>
</feature>
<keyword evidence="4" id="KW-0963">Cytoplasm</keyword>
<dbReference type="InterPro" id="IPR047862">
    <property type="entry name" value="TSC22/BUN_CS"/>
</dbReference>
<organism evidence="10 11">
    <name type="scientific">Limulus polyphemus</name>
    <name type="common">Atlantic horseshoe crab</name>
    <dbReference type="NCBI Taxonomy" id="6850"/>
    <lineage>
        <taxon>Eukaryota</taxon>
        <taxon>Metazoa</taxon>
        <taxon>Ecdysozoa</taxon>
        <taxon>Arthropoda</taxon>
        <taxon>Chelicerata</taxon>
        <taxon>Merostomata</taxon>
        <taxon>Xiphosura</taxon>
        <taxon>Limulidae</taxon>
        <taxon>Limulus</taxon>
    </lineage>
</organism>
<dbReference type="Proteomes" id="UP000694941">
    <property type="component" value="Unplaced"/>
</dbReference>
<dbReference type="PANTHER" id="PTHR46745">
    <property type="entry name" value="TSC22 DOMAIN FAMILY PROTEIN 1"/>
    <property type="match status" value="1"/>
</dbReference>
<comment type="similarity">
    <text evidence="3">Belongs to the TSC-22/Dip/Bun family.</text>
</comment>
<dbReference type="PANTHER" id="PTHR46745:SF1">
    <property type="entry name" value="TSC22 DOMAIN FAMILY PROTEIN 1"/>
    <property type="match status" value="1"/>
</dbReference>
<evidence type="ECO:0000256" key="2">
    <source>
        <dbReference type="ARBA" id="ARBA00004496"/>
    </source>
</evidence>
<dbReference type="PROSITE" id="PS01289">
    <property type="entry name" value="TSC22"/>
    <property type="match status" value="1"/>
</dbReference>
<evidence type="ECO:0000256" key="1">
    <source>
        <dbReference type="ARBA" id="ARBA00004123"/>
    </source>
</evidence>
<sequence length="653" mass="71908">MATNFAGNENLHSELTNSSYRIPLSTVTSNLWFDVNRSNANQDLKAMESNLVFNLRTLNETQELSTTESNACFNLSRTNANQELKADLYLNINRSEAKQELRDQFLQNIPLTPEKSQEQKKKTSFQITSVTVQRAKLSTDPSDDFHQQNLEVLNSSKSMDVDNDLSSEDTTSDSSSSSISTSSNDCSISPSTTSSNVTELQFLTSPSIPIKSEPLGMNSMGNIVNSKIMVTIPVDAVALSENILQPEMNQQALSLITTSTTPSVTSQVPITPLSQQMQSRFKVVKLVSNEPFKRGRWTCTDFNDPPTVQHDETKYEMSTEQNNSTVISSSSGLTNALISEHGIDYFSNSSHFYVSQTYPPLPTEDLPATVSGHEDSRPVYRIILPVGDAPQMSSVSVIPSHGVQTVHTVEGDYSQTNSFPDHLQQIQAVPMSEPLQSVSQEPVLSQSTKNLSDIVCSILTKELSQIQQSDVSESTEQTITMQLQQQESRNTIEVPSNSQNVNSPDLHSGYAATNQTPVCHNTDRPGKVFTATAPLLEVLPKTLGVKSVVEEEEEKESTLSGSSSVAIDNKIEQAMDLVKSHLMFAVREEVEVLKEKISELMDKISQLEYENEILKAYASEETLTKISMGGFQSASEAQLTISAQLPSHSQHPM</sequence>
<gene>
    <name evidence="11 12" type="primary">LOC106461247</name>
</gene>
<evidence type="ECO:0000256" key="4">
    <source>
        <dbReference type="ARBA" id="ARBA00022490"/>
    </source>
</evidence>